<feature type="domain" description="3-hydroxyacyl-CoA dehydrogenase C-terminal" evidence="1">
    <location>
        <begin position="1"/>
        <end position="71"/>
    </location>
</feature>
<gene>
    <name evidence="2" type="ORF">S06H3_48468</name>
</gene>
<dbReference type="PANTHER" id="PTHR48075:SF5">
    <property type="entry name" value="3-HYDROXYBUTYRYL-COA DEHYDROGENASE"/>
    <property type="match status" value="1"/>
</dbReference>
<protein>
    <recommendedName>
        <fullName evidence="1">3-hydroxyacyl-CoA dehydrogenase C-terminal domain-containing protein</fullName>
    </recommendedName>
</protein>
<dbReference type="GO" id="GO:0008691">
    <property type="term" value="F:3-hydroxybutyryl-CoA dehydrogenase activity"/>
    <property type="evidence" value="ECO:0007669"/>
    <property type="project" value="TreeGrafter"/>
</dbReference>
<sequence length="72" mass="7870">EDIDAGLTQGLNMPMGMLTLCDLVGLDTALNVANAFYEQTKDPIYAPPTLLQKMVAAGWLGRKTGKGFYEYK</sequence>
<dbReference type="Pfam" id="PF00725">
    <property type="entry name" value="3HCDH"/>
    <property type="match status" value="1"/>
</dbReference>
<organism evidence="2">
    <name type="scientific">marine sediment metagenome</name>
    <dbReference type="NCBI Taxonomy" id="412755"/>
    <lineage>
        <taxon>unclassified sequences</taxon>
        <taxon>metagenomes</taxon>
        <taxon>ecological metagenomes</taxon>
    </lineage>
</organism>
<proteinExistence type="predicted"/>
<feature type="non-terminal residue" evidence="2">
    <location>
        <position position="1"/>
    </location>
</feature>
<dbReference type="GO" id="GO:0006635">
    <property type="term" value="P:fatty acid beta-oxidation"/>
    <property type="evidence" value="ECO:0007669"/>
    <property type="project" value="TreeGrafter"/>
</dbReference>
<evidence type="ECO:0000259" key="1">
    <source>
        <dbReference type="Pfam" id="PF00725"/>
    </source>
</evidence>
<dbReference type="PANTHER" id="PTHR48075">
    <property type="entry name" value="3-HYDROXYACYL-COA DEHYDROGENASE FAMILY PROTEIN"/>
    <property type="match status" value="1"/>
</dbReference>
<dbReference type="Gene3D" id="1.10.1040.50">
    <property type="match status" value="1"/>
</dbReference>
<accession>X1PT69</accession>
<dbReference type="InterPro" id="IPR006108">
    <property type="entry name" value="3HC_DH_C"/>
</dbReference>
<comment type="caution">
    <text evidence="2">The sequence shown here is derived from an EMBL/GenBank/DDBJ whole genome shotgun (WGS) entry which is preliminary data.</text>
</comment>
<dbReference type="AlphaFoldDB" id="X1PT69"/>
<evidence type="ECO:0000313" key="2">
    <source>
        <dbReference type="EMBL" id="GAI42290.1"/>
    </source>
</evidence>
<name>X1PT69_9ZZZZ</name>
<reference evidence="2" key="1">
    <citation type="journal article" date="2014" name="Front. Microbiol.">
        <title>High frequency of phylogenetically diverse reductive dehalogenase-homologous genes in deep subseafloor sedimentary metagenomes.</title>
        <authorList>
            <person name="Kawai M."/>
            <person name="Futagami T."/>
            <person name="Toyoda A."/>
            <person name="Takaki Y."/>
            <person name="Nishi S."/>
            <person name="Hori S."/>
            <person name="Arai W."/>
            <person name="Tsubouchi T."/>
            <person name="Morono Y."/>
            <person name="Uchiyama I."/>
            <person name="Ito T."/>
            <person name="Fujiyama A."/>
            <person name="Inagaki F."/>
            <person name="Takami H."/>
        </authorList>
    </citation>
    <scope>NUCLEOTIDE SEQUENCE</scope>
    <source>
        <strain evidence="2">Expedition CK06-06</strain>
    </source>
</reference>
<dbReference type="SUPFAM" id="SSF48179">
    <property type="entry name" value="6-phosphogluconate dehydrogenase C-terminal domain-like"/>
    <property type="match status" value="1"/>
</dbReference>
<dbReference type="InterPro" id="IPR008927">
    <property type="entry name" value="6-PGluconate_DH-like_C_sf"/>
</dbReference>
<dbReference type="EMBL" id="BARV01030519">
    <property type="protein sequence ID" value="GAI42290.1"/>
    <property type="molecule type" value="Genomic_DNA"/>
</dbReference>